<dbReference type="Pfam" id="PF13581">
    <property type="entry name" value="HATPase_c_2"/>
    <property type="match status" value="1"/>
</dbReference>
<reference evidence="3 4" key="1">
    <citation type="submission" date="2017-02" db="EMBL/GenBank/DDBJ databases">
        <title>Draft Genome Sequence of Streptomyces tsukubaensis F601, a Producer of the immunosuppressant tacrolimus FK506.</title>
        <authorList>
            <person name="Zong G."/>
            <person name="Zhong C."/>
            <person name="Fu J."/>
            <person name="Qin R."/>
            <person name="Cao G."/>
        </authorList>
    </citation>
    <scope>NUCLEOTIDE SEQUENCE [LARGE SCALE GENOMIC DNA]</scope>
    <source>
        <strain evidence="3 4">F601</strain>
    </source>
</reference>
<dbReference type="SUPFAM" id="SSF55874">
    <property type="entry name" value="ATPase domain of HSP90 chaperone/DNA topoisomerase II/histidine kinase"/>
    <property type="match status" value="1"/>
</dbReference>
<dbReference type="GO" id="GO:0004674">
    <property type="term" value="F:protein serine/threonine kinase activity"/>
    <property type="evidence" value="ECO:0007669"/>
    <property type="project" value="UniProtKB-KW"/>
</dbReference>
<dbReference type="Proteomes" id="UP000190539">
    <property type="component" value="Unassembled WGS sequence"/>
</dbReference>
<protein>
    <recommendedName>
        <fullName evidence="2">Histidine kinase/HSP90-like ATPase domain-containing protein</fullName>
    </recommendedName>
</protein>
<keyword evidence="4" id="KW-1185">Reference proteome</keyword>
<dbReference type="STRING" id="83656.B1H18_00075"/>
<feature type="domain" description="Histidine kinase/HSP90-like ATPase" evidence="2">
    <location>
        <begin position="14"/>
        <end position="127"/>
    </location>
</feature>
<organism evidence="3 4">
    <name type="scientific">Streptomyces tsukubensis</name>
    <dbReference type="NCBI Taxonomy" id="83656"/>
    <lineage>
        <taxon>Bacteria</taxon>
        <taxon>Bacillati</taxon>
        <taxon>Actinomycetota</taxon>
        <taxon>Actinomycetes</taxon>
        <taxon>Kitasatosporales</taxon>
        <taxon>Streptomycetaceae</taxon>
        <taxon>Streptomyces</taxon>
    </lineage>
</organism>
<dbReference type="CDD" id="cd16936">
    <property type="entry name" value="HATPase_RsbW-like"/>
    <property type="match status" value="1"/>
</dbReference>
<dbReference type="PANTHER" id="PTHR35526">
    <property type="entry name" value="ANTI-SIGMA-F FACTOR RSBW-RELATED"/>
    <property type="match status" value="1"/>
</dbReference>
<evidence type="ECO:0000313" key="3">
    <source>
        <dbReference type="EMBL" id="OON82964.1"/>
    </source>
</evidence>
<dbReference type="AlphaFoldDB" id="A0A1V4AG13"/>
<keyword evidence="1" id="KW-0418">Kinase</keyword>
<name>A0A1V4AG13_9ACTN</name>
<proteinExistence type="predicted"/>
<comment type="caution">
    <text evidence="3">The sequence shown here is derived from an EMBL/GenBank/DDBJ whole genome shotgun (WGS) entry which is preliminary data.</text>
</comment>
<dbReference type="InterPro" id="IPR050267">
    <property type="entry name" value="Anti-sigma-factor_SerPK"/>
</dbReference>
<keyword evidence="1" id="KW-0808">Transferase</keyword>
<dbReference type="PANTHER" id="PTHR35526:SF3">
    <property type="entry name" value="ANTI-SIGMA-F FACTOR RSBW"/>
    <property type="match status" value="1"/>
</dbReference>
<gene>
    <name evidence="3" type="ORF">B1H18_00075</name>
</gene>
<dbReference type="Gene3D" id="3.30.565.10">
    <property type="entry name" value="Histidine kinase-like ATPase, C-terminal domain"/>
    <property type="match status" value="1"/>
</dbReference>
<dbReference type="EMBL" id="MVFC01000001">
    <property type="protein sequence ID" value="OON82964.1"/>
    <property type="molecule type" value="Genomic_DNA"/>
</dbReference>
<dbReference type="InterPro" id="IPR036890">
    <property type="entry name" value="HATPase_C_sf"/>
</dbReference>
<keyword evidence="1" id="KW-0723">Serine/threonine-protein kinase</keyword>
<evidence type="ECO:0000256" key="1">
    <source>
        <dbReference type="ARBA" id="ARBA00022527"/>
    </source>
</evidence>
<sequence>MDGPPDQRTAHVSRPQYASDARAATMEFLEELRPAVSAHTADSLLLLVSELVANALRHGGGITALRLSAGHDTLDIGVEDPSSMLPQIRPPDLTGRTGGFGWPMIQQLADAVAAHPVEGGGKEIRVSLSR</sequence>
<accession>A0A1V4AG13</accession>
<dbReference type="InterPro" id="IPR003594">
    <property type="entry name" value="HATPase_dom"/>
</dbReference>
<evidence type="ECO:0000259" key="2">
    <source>
        <dbReference type="Pfam" id="PF13581"/>
    </source>
</evidence>
<evidence type="ECO:0000313" key="4">
    <source>
        <dbReference type="Proteomes" id="UP000190539"/>
    </source>
</evidence>